<keyword evidence="6" id="KW-0843">Virulence</keyword>
<dbReference type="GO" id="GO:0005576">
    <property type="term" value="C:extracellular region"/>
    <property type="evidence" value="ECO:0007669"/>
    <property type="project" value="UniProtKB-SubCell"/>
</dbReference>
<dbReference type="PRINTS" id="PR01488">
    <property type="entry name" value="RTXTOXINA"/>
</dbReference>
<dbReference type="EMBL" id="CYTW01000001">
    <property type="protein sequence ID" value="CUJ94965.1"/>
    <property type="molecule type" value="Genomic_DNA"/>
</dbReference>
<dbReference type="GO" id="GO:0090729">
    <property type="term" value="F:toxin activity"/>
    <property type="evidence" value="ECO:0007669"/>
    <property type="project" value="UniProtKB-KW"/>
</dbReference>
<evidence type="ECO:0000256" key="7">
    <source>
        <dbReference type="ARBA" id="ARBA00023136"/>
    </source>
</evidence>
<evidence type="ECO:0000256" key="8">
    <source>
        <dbReference type="SAM" id="MobiDB-lite"/>
    </source>
</evidence>
<dbReference type="Proteomes" id="UP000051870">
    <property type="component" value="Unassembled WGS sequence"/>
</dbReference>
<proteinExistence type="predicted"/>
<feature type="region of interest" description="Disordered" evidence="8">
    <location>
        <begin position="433"/>
        <end position="474"/>
    </location>
</feature>
<dbReference type="Pfam" id="PF00353">
    <property type="entry name" value="HemolysinCabind"/>
    <property type="match status" value="10"/>
</dbReference>
<dbReference type="GO" id="GO:0005509">
    <property type="term" value="F:calcium ion binding"/>
    <property type="evidence" value="ECO:0007669"/>
    <property type="project" value="InterPro"/>
</dbReference>
<evidence type="ECO:0000256" key="5">
    <source>
        <dbReference type="ARBA" id="ARBA00022737"/>
    </source>
</evidence>
<evidence type="ECO:0000256" key="2">
    <source>
        <dbReference type="ARBA" id="ARBA00004613"/>
    </source>
</evidence>
<dbReference type="InterPro" id="IPR050557">
    <property type="entry name" value="RTX_toxin/Mannuronan_C5-epim"/>
</dbReference>
<keyword evidence="4" id="KW-0800">Toxin</keyword>
<organism evidence="9 10">
    <name type="scientific">Shimia thalassica</name>
    <dbReference type="NCBI Taxonomy" id="1715693"/>
    <lineage>
        <taxon>Bacteria</taxon>
        <taxon>Pseudomonadati</taxon>
        <taxon>Pseudomonadota</taxon>
        <taxon>Alphaproteobacteria</taxon>
        <taxon>Rhodobacterales</taxon>
        <taxon>Roseobacteraceae</taxon>
    </lineage>
</organism>
<evidence type="ECO:0000256" key="4">
    <source>
        <dbReference type="ARBA" id="ARBA00022656"/>
    </source>
</evidence>
<reference evidence="10" key="1">
    <citation type="submission" date="2015-09" db="EMBL/GenBank/DDBJ databases">
        <authorList>
            <person name="Rodrigo-Torres Lidia"/>
            <person name="Arahal R.David."/>
        </authorList>
    </citation>
    <scope>NUCLEOTIDE SEQUENCE [LARGE SCALE GENOMIC DNA]</scope>
    <source>
        <strain evidence="10">CECT 7735</strain>
    </source>
</reference>
<feature type="compositionally biased region" description="Gly residues" evidence="8">
    <location>
        <begin position="576"/>
        <end position="588"/>
    </location>
</feature>
<keyword evidence="10" id="KW-1185">Reference proteome</keyword>
<keyword evidence="3" id="KW-0964">Secreted</keyword>
<dbReference type="PANTHER" id="PTHR38340">
    <property type="entry name" value="S-LAYER PROTEIN"/>
    <property type="match status" value="1"/>
</dbReference>
<dbReference type="InterPro" id="IPR018511">
    <property type="entry name" value="Hemolysin-typ_Ca-bd_CS"/>
</dbReference>
<dbReference type="AlphaFoldDB" id="A0A0P1IES7"/>
<evidence type="ECO:0000256" key="3">
    <source>
        <dbReference type="ARBA" id="ARBA00022525"/>
    </source>
</evidence>
<protein>
    <submittedName>
        <fullName evidence="9">Cyclolysin</fullName>
    </submittedName>
</protein>
<name>A0A0P1IES7_9RHOB</name>
<dbReference type="RefSeq" id="WP_058310896.1">
    <property type="nucleotide sequence ID" value="NZ_CYTW01000001.1"/>
</dbReference>
<feature type="region of interest" description="Disordered" evidence="8">
    <location>
        <begin position="568"/>
        <end position="595"/>
    </location>
</feature>
<dbReference type="GO" id="GO:0016020">
    <property type="term" value="C:membrane"/>
    <property type="evidence" value="ECO:0007669"/>
    <property type="project" value="UniProtKB-SubCell"/>
</dbReference>
<comment type="subcellular location">
    <subcellularLocation>
        <location evidence="1">Membrane</location>
    </subcellularLocation>
    <subcellularLocation>
        <location evidence="2">Secreted</location>
    </subcellularLocation>
</comment>
<dbReference type="PRINTS" id="PR00313">
    <property type="entry name" value="CABNDNGRPT"/>
</dbReference>
<dbReference type="InterPro" id="IPR003995">
    <property type="entry name" value="RTX_toxin_determinant-A"/>
</dbReference>
<dbReference type="SUPFAM" id="SSF51120">
    <property type="entry name" value="beta-Roll"/>
    <property type="match status" value="6"/>
</dbReference>
<evidence type="ECO:0000256" key="1">
    <source>
        <dbReference type="ARBA" id="ARBA00004370"/>
    </source>
</evidence>
<evidence type="ECO:0000313" key="10">
    <source>
        <dbReference type="Proteomes" id="UP000051870"/>
    </source>
</evidence>
<evidence type="ECO:0000313" key="9">
    <source>
        <dbReference type="EMBL" id="CUJ94965.1"/>
    </source>
</evidence>
<keyword evidence="5" id="KW-0677">Repeat</keyword>
<dbReference type="Gene3D" id="2.150.10.10">
    <property type="entry name" value="Serralysin-like metalloprotease, C-terminal"/>
    <property type="match status" value="6"/>
</dbReference>
<gene>
    <name evidence="9" type="primary">cya_19</name>
    <name evidence="9" type="ORF">PH7735_01812</name>
</gene>
<dbReference type="PANTHER" id="PTHR38340:SF1">
    <property type="entry name" value="S-LAYER PROTEIN"/>
    <property type="match status" value="1"/>
</dbReference>
<sequence>MTIYTLSGFTIHSLETAGNYEQVDSHSSTLRIVTEDSTNSFSYTVLGTNDGGISEVDIDTTGIIGIAINALGYDLDSNDLYSHVGQLTWQGNQTTVATFWMDTGNGTSIEHVFALGGAPFPAVNSLAELTALNSLITQVRAAPTSGPLAPNTNIPLSSLLGITTEADNVIQGTIGSDTLMGTAGNDIYMPEENDYQDLLIGSAGNDIFALTELNTSTFHRLDYHLLNSGITVNLDYEHHIADVLKGANGNDVLVDFHFASDYSIGTGTWLDATAHADTFNVNMNPNNSWVGIAGGEGNDTFNLDGGNIIRLGYWGSSSGVPATTGVNVNLNQGVATNDGFGGRDTININDTSIRVEIEGTDQNDTITGSAGDERFILHQGNDTLNAGAGWDVLRFDRSGVGPVTVNIAAGVARGTWNGESFDHTFSNVEEVRGSRDDDDVLTGDGQHNYLSGNGGNDTLNGGGGNDDLEGGAGDDVLYGGDGHDEAFYRGLSISDISYSGDTLAGVTVVSSQGTDVLFGVEELDLEDGDIILPTGSTATPTSGDDVLLGGSGNDNISGLSGNDSIVGNGGNDTLRGGPGGDTLVGGTGDDYLNPGNNDRSYDIVLPGEGNNTVDLSEMLTGEAILQFWDLNAGINAVIDGNANTGTVTSSSGTTSIINVRNPMDGYAFTFEGTEYDDVLNVTVSDDGWMSLRPIEGNDRIIIGDSEGTVRLDYRDYDRAGTGVAIDLGSGGVSNDGYGGEDTIVGSVPELRTTMENDIVFGSDADERFILMAGNDTLDGGGGFDRVRYDRSQVEAVTVNLGTGIATGVWRGANFRHELTNVERVEGSNDYGDLLIGDEFTNVLDGNGGDDTLQGAGGDDTIHGGDGVDTVLFDVASTDVQIHAWSTGNGLNVHSTLGAVAVNDDVEGFQFTDTFLSYGEVLSNLPGRTLGTDANDLIFAYSDDNRYNGGLGDDTIYGFGGNDTLNGGEGADSLLGGSGRDTLNGESGNDTLIGGDNEDDLRDVIYGGAGNDLIDGGYGNDELRGDAGNDTIAGGFGADTVIGGTGNDTLTGSAFADQIFGGDGDDFVNGGFGHDLLNGGSGADRFYHIGIFDHGSDWVQDYSAAEGDILHFGNSSATRSQFQVNTTHTATAAGERSGEDSVEEAFVIYRPTEQIIWALVDGGGESSINLQIGGEVFDLLS</sequence>
<dbReference type="InterPro" id="IPR011049">
    <property type="entry name" value="Serralysin-like_metalloprot_C"/>
</dbReference>
<evidence type="ECO:0000256" key="6">
    <source>
        <dbReference type="ARBA" id="ARBA00023026"/>
    </source>
</evidence>
<dbReference type="STRING" id="1715693.PH7735_01812"/>
<accession>A0A0P1IES7</accession>
<dbReference type="InterPro" id="IPR001343">
    <property type="entry name" value="Hemolysn_Ca-bd"/>
</dbReference>
<dbReference type="PROSITE" id="PS00330">
    <property type="entry name" value="HEMOLYSIN_CALCIUM"/>
    <property type="match status" value="6"/>
</dbReference>
<feature type="compositionally biased region" description="Gly residues" evidence="8">
    <location>
        <begin position="452"/>
        <end position="473"/>
    </location>
</feature>
<dbReference type="GeneID" id="83880851"/>
<keyword evidence="7" id="KW-0472">Membrane</keyword>